<protein>
    <recommendedName>
        <fullName evidence="1">DUF4704 domain-containing protein</fullName>
    </recommendedName>
</protein>
<proteinExistence type="predicted"/>
<evidence type="ECO:0000313" key="3">
    <source>
        <dbReference type="Proteomes" id="UP000054560"/>
    </source>
</evidence>
<keyword evidence="3" id="KW-1185">Reference proteome</keyword>
<dbReference type="Pfam" id="PF15787">
    <property type="entry name" value="DUF4704"/>
    <property type="match status" value="1"/>
</dbReference>
<reference evidence="2 3" key="1">
    <citation type="submission" date="2011-02" db="EMBL/GenBank/DDBJ databases">
        <title>The Genome Sequence of Sphaeroforma arctica JP610.</title>
        <authorList>
            <consortium name="The Broad Institute Genome Sequencing Platform"/>
            <person name="Russ C."/>
            <person name="Cuomo C."/>
            <person name="Young S.K."/>
            <person name="Zeng Q."/>
            <person name="Gargeya S."/>
            <person name="Alvarado L."/>
            <person name="Berlin A."/>
            <person name="Chapman S.B."/>
            <person name="Chen Z."/>
            <person name="Freedman E."/>
            <person name="Gellesch M."/>
            <person name="Goldberg J."/>
            <person name="Griggs A."/>
            <person name="Gujja S."/>
            <person name="Heilman E."/>
            <person name="Heiman D."/>
            <person name="Howarth C."/>
            <person name="Mehta T."/>
            <person name="Neiman D."/>
            <person name="Pearson M."/>
            <person name="Roberts A."/>
            <person name="Saif S."/>
            <person name="Shea T."/>
            <person name="Shenoy N."/>
            <person name="Sisk P."/>
            <person name="Stolte C."/>
            <person name="Sykes S."/>
            <person name="White J."/>
            <person name="Yandava C."/>
            <person name="Burger G."/>
            <person name="Gray M.W."/>
            <person name="Holland P.W.H."/>
            <person name="King N."/>
            <person name="Lang F.B.F."/>
            <person name="Roger A.J."/>
            <person name="Ruiz-Trillo I."/>
            <person name="Haas B."/>
            <person name="Nusbaum C."/>
            <person name="Birren B."/>
        </authorList>
    </citation>
    <scope>NUCLEOTIDE SEQUENCE [LARGE SCALE GENOMIC DNA]</scope>
    <source>
        <strain evidence="2 3">JP610</strain>
    </source>
</reference>
<dbReference type="Proteomes" id="UP000054560">
    <property type="component" value="Unassembled WGS sequence"/>
</dbReference>
<evidence type="ECO:0000259" key="1">
    <source>
        <dbReference type="Pfam" id="PF15787"/>
    </source>
</evidence>
<dbReference type="InterPro" id="IPR031570">
    <property type="entry name" value="NBEA/BDCP_DUF4704"/>
</dbReference>
<dbReference type="GeneID" id="25915495"/>
<dbReference type="RefSeq" id="XP_014146353.1">
    <property type="nucleotide sequence ID" value="XM_014290878.1"/>
</dbReference>
<gene>
    <name evidence="2" type="ORF">SARC_14991</name>
</gene>
<feature type="non-terminal residue" evidence="2">
    <location>
        <position position="111"/>
    </location>
</feature>
<organism evidence="2 3">
    <name type="scientific">Sphaeroforma arctica JP610</name>
    <dbReference type="NCBI Taxonomy" id="667725"/>
    <lineage>
        <taxon>Eukaryota</taxon>
        <taxon>Ichthyosporea</taxon>
        <taxon>Ichthyophonida</taxon>
        <taxon>Sphaeroforma</taxon>
    </lineage>
</organism>
<name>A0A0L0F789_9EUKA</name>
<sequence length="111" mass="11990">MQVQLIRHPVTGGIIGERPVASDVAVIRSYLLLVIRHTTTRGGRVAVGREDVRGLLSLLIVSHGVEGQVLDVLQLFLILCTRVASPDTIFASFYDLNGLSVVLNVLAITES</sequence>
<feature type="domain" description="DUF4704" evidence="1">
    <location>
        <begin position="13"/>
        <end position="107"/>
    </location>
</feature>
<dbReference type="EMBL" id="KQ247030">
    <property type="protein sequence ID" value="KNC72451.1"/>
    <property type="molecule type" value="Genomic_DNA"/>
</dbReference>
<dbReference type="AlphaFoldDB" id="A0A0L0F789"/>
<evidence type="ECO:0000313" key="2">
    <source>
        <dbReference type="EMBL" id="KNC72451.1"/>
    </source>
</evidence>
<accession>A0A0L0F789</accession>